<dbReference type="Pfam" id="PF10825">
    <property type="entry name" value="DUF2752"/>
    <property type="match status" value="1"/>
</dbReference>
<dbReference type="Proteomes" id="UP000585638">
    <property type="component" value="Unassembled WGS sequence"/>
</dbReference>
<dbReference type="InterPro" id="IPR021215">
    <property type="entry name" value="DUF2752"/>
</dbReference>
<gene>
    <name evidence="2" type="ORF">BJ998_001906</name>
</gene>
<proteinExistence type="predicted"/>
<dbReference type="EMBL" id="JACHIR010000001">
    <property type="protein sequence ID" value="MBB5890710.1"/>
    <property type="molecule type" value="Genomic_DNA"/>
</dbReference>
<name>A0A7W9KDZ9_9PSEU</name>
<accession>A0A7W9KDZ9</accession>
<evidence type="ECO:0000256" key="1">
    <source>
        <dbReference type="SAM" id="Phobius"/>
    </source>
</evidence>
<keyword evidence="1" id="KW-0812">Transmembrane</keyword>
<evidence type="ECO:0000313" key="2">
    <source>
        <dbReference type="EMBL" id="MBB5890710.1"/>
    </source>
</evidence>
<keyword evidence="1" id="KW-1133">Transmembrane helix</keyword>
<evidence type="ECO:0008006" key="4">
    <source>
        <dbReference type="Google" id="ProtNLM"/>
    </source>
</evidence>
<feature type="transmembrane region" description="Helical" evidence="1">
    <location>
        <begin position="66"/>
        <end position="87"/>
    </location>
</feature>
<dbReference type="RefSeq" id="WP_184860336.1">
    <property type="nucleotide sequence ID" value="NZ_BAAAWY010000046.1"/>
</dbReference>
<dbReference type="AlphaFoldDB" id="A0A7W9KDZ9"/>
<comment type="caution">
    <text evidence="2">The sequence shown here is derived from an EMBL/GenBank/DDBJ whole genome shotgun (WGS) entry which is preliminary data.</text>
</comment>
<sequence length="127" mass="13118">MTTLVRLRVTPAVAAVTAAAGALLGTGIVSIPCWFHELTGADCPFCGGSRALGALLHGDLAAALRFNAFAVLVLLPAAVAGLVLLGRTELGLPIPSWRVRRLGLIALGIAAVAWWLVRDLAFPGLQV</sequence>
<feature type="transmembrane region" description="Helical" evidence="1">
    <location>
        <begin position="99"/>
        <end position="117"/>
    </location>
</feature>
<keyword evidence="3" id="KW-1185">Reference proteome</keyword>
<organism evidence="2 3">
    <name type="scientific">Kutzneria kofuensis</name>
    <dbReference type="NCBI Taxonomy" id="103725"/>
    <lineage>
        <taxon>Bacteria</taxon>
        <taxon>Bacillati</taxon>
        <taxon>Actinomycetota</taxon>
        <taxon>Actinomycetes</taxon>
        <taxon>Pseudonocardiales</taxon>
        <taxon>Pseudonocardiaceae</taxon>
        <taxon>Kutzneria</taxon>
    </lineage>
</organism>
<evidence type="ECO:0000313" key="3">
    <source>
        <dbReference type="Proteomes" id="UP000585638"/>
    </source>
</evidence>
<feature type="transmembrane region" description="Helical" evidence="1">
    <location>
        <begin position="12"/>
        <end position="31"/>
    </location>
</feature>
<reference evidence="2 3" key="1">
    <citation type="submission" date="2020-08" db="EMBL/GenBank/DDBJ databases">
        <title>Sequencing the genomes of 1000 actinobacteria strains.</title>
        <authorList>
            <person name="Klenk H.-P."/>
        </authorList>
    </citation>
    <scope>NUCLEOTIDE SEQUENCE [LARGE SCALE GENOMIC DNA]</scope>
    <source>
        <strain evidence="2 3">DSM 43851</strain>
    </source>
</reference>
<protein>
    <recommendedName>
        <fullName evidence="4">DUF2752 domain-containing protein</fullName>
    </recommendedName>
</protein>
<keyword evidence="1" id="KW-0472">Membrane</keyword>